<dbReference type="InterPro" id="IPR016888">
    <property type="entry name" value="UCP028498"/>
</dbReference>
<name>A0A3Q9KMW6_STRGD</name>
<dbReference type="RefSeq" id="WP_127177529.1">
    <property type="nucleotide sequence ID" value="NZ_CP029078.1"/>
</dbReference>
<evidence type="ECO:0000313" key="1">
    <source>
        <dbReference type="EMBL" id="AZS84629.1"/>
    </source>
</evidence>
<dbReference type="EMBL" id="CP034687">
    <property type="protein sequence ID" value="AZS84629.1"/>
    <property type="molecule type" value="Genomic_DNA"/>
</dbReference>
<dbReference type="KEGG" id="sgd:ELQ87_10280"/>
<dbReference type="AlphaFoldDB" id="A0A3Q9KMW6"/>
<evidence type="ECO:0000313" key="4">
    <source>
        <dbReference type="Proteomes" id="UP000501753"/>
    </source>
</evidence>
<organism evidence="1 3">
    <name type="scientific">Streptomyces griseoviridis</name>
    <dbReference type="NCBI Taxonomy" id="45398"/>
    <lineage>
        <taxon>Bacteria</taxon>
        <taxon>Bacillati</taxon>
        <taxon>Actinomycetota</taxon>
        <taxon>Actinomycetes</taxon>
        <taxon>Kitasatosporales</taxon>
        <taxon>Streptomycetaceae</taxon>
        <taxon>Streptomyces</taxon>
    </lineage>
</organism>
<dbReference type="Proteomes" id="UP000501753">
    <property type="component" value="Chromosome"/>
</dbReference>
<reference evidence="2 4" key="1">
    <citation type="submission" date="2018-04" db="EMBL/GenBank/DDBJ databases">
        <title>Complete genome sequences of Streptomyces griseoviridis K61 and characterization of antagonistic properties of biological control agents.</title>
        <authorList>
            <person name="Mariita R.M."/>
            <person name="Sello J.K."/>
        </authorList>
    </citation>
    <scope>NUCLEOTIDE SEQUENCE [LARGE SCALE GENOMIC DNA]</scope>
    <source>
        <strain evidence="2 4">K61</strain>
    </source>
</reference>
<reference evidence="1 3" key="2">
    <citation type="submission" date="2018-12" db="EMBL/GenBank/DDBJ databases">
        <title>Streptomyces griseoviridis F1-27 complete genome.</title>
        <authorList>
            <person name="Mariita R.M."/>
            <person name="Sello J.K."/>
        </authorList>
    </citation>
    <scope>NUCLEOTIDE SEQUENCE [LARGE SCALE GENOMIC DNA]</scope>
    <source>
        <strain evidence="1 3">F1-27</strain>
    </source>
</reference>
<proteinExistence type="predicted"/>
<protein>
    <submittedName>
        <fullName evidence="2">DUF2255 domain-containing protein</fullName>
    </submittedName>
    <submittedName>
        <fullName evidence="1">DUF2255 family protein</fullName>
    </submittedName>
</protein>
<evidence type="ECO:0000313" key="3">
    <source>
        <dbReference type="Proteomes" id="UP000271291"/>
    </source>
</evidence>
<gene>
    <name evidence="2" type="ORF">DDJ31_29025</name>
    <name evidence="1" type="ORF">ELQ87_10280</name>
</gene>
<evidence type="ECO:0000313" key="2">
    <source>
        <dbReference type="EMBL" id="QCN88515.1"/>
    </source>
</evidence>
<dbReference type="Proteomes" id="UP000271291">
    <property type="component" value="Chromosome"/>
</dbReference>
<dbReference type="Pfam" id="PF10012">
    <property type="entry name" value="DUF2255"/>
    <property type="match status" value="1"/>
</dbReference>
<accession>A0A3Q9KMW6</accession>
<sequence length="123" mass="13661">MTSWNDSDLNGIGAAEELALESERGDGTLRAPVTMWVVRAGDRLYVRSVKGVDGPWYRGARSRDRGRVAAGGVRADVAFRDADPDEYGDVDAAYREKYGRYTSIVEHVLTDRARASTLRLEPR</sequence>
<dbReference type="EMBL" id="CP029078">
    <property type="protein sequence ID" value="QCN88515.1"/>
    <property type="molecule type" value="Genomic_DNA"/>
</dbReference>
<dbReference type="OrthoDB" id="162563at2"/>
<keyword evidence="4" id="KW-1185">Reference proteome</keyword>